<dbReference type="OrthoDB" id="48713at2759"/>
<dbReference type="Pfam" id="PF04749">
    <property type="entry name" value="PLAC8"/>
    <property type="match status" value="1"/>
</dbReference>
<dbReference type="EMBL" id="BDSP01000071">
    <property type="protein sequence ID" value="GAX13635.1"/>
    <property type="molecule type" value="Genomic_DNA"/>
</dbReference>
<feature type="region of interest" description="Disordered" evidence="1">
    <location>
        <begin position="427"/>
        <end position="486"/>
    </location>
</feature>
<keyword evidence="4" id="KW-1185">Reference proteome</keyword>
<dbReference type="InterPro" id="IPR006461">
    <property type="entry name" value="PLAC_motif_containing"/>
</dbReference>
<dbReference type="InParanoid" id="A0A1Z5JI00"/>
<feature type="compositionally biased region" description="Polar residues" evidence="1">
    <location>
        <begin position="98"/>
        <end position="110"/>
    </location>
</feature>
<comment type="caution">
    <text evidence="3">The sequence shown here is derived from an EMBL/GenBank/DDBJ whole genome shotgun (WGS) entry which is preliminary data.</text>
</comment>
<sequence length="875" mass="96952">MSDARPDPNTKSAFLSPTRLAARRLSQHQYRGPRALSPTGSDVSAYSSRSRRSQSMIRSPEDAEVFENISSATGVRISASQNSKRRNHQQQQQHRMRNFTSPPVTNSHNLGSASFAARELETYSSMSMDVNDDNDPPKNDFFYSDHSGAHGEQKDFFRKDPMILEPSTSLDFVHNDNSFQVLANVLVDFFDARVRRGQLTLEANDAELIERLLPASARRHFIEAVQYRLERTPACPKSQLDFLTLQCQELGLDRDGPENPIIATAMLDENETYVTLPVLCTKSKEEIKASNSDESDSSEQDWVDLTKADLEQPTPVVIAKNSQIMKAGMATYETNRVKVAKEKIVTCTTTAVNAQQQAPEPTPRQKPSFDFPDPESTDNIVQRTLLMELHEARQMMQASTSLETVEFWESHIEDLKAKYRALLGKPKLSSAPIMPPSPTTTIDTHEYHSTQPSMSLESGQQQYHLSQSQASQDQGSEFRQPTHVQPPMQAKKSIFFPQQSPTSHPHLEQKTAVSIGPPQCTQQPMSEAFEPPTFQASNDPTPTANHVLTPVSVLPGTPNPPATPSEDTESIAPQTANVLAIPFIASASCPPPIADTQPDYKDPAMIAPATKILQPASSELPEPDYNVPMVDVVAPADLPGGYNFEAEFEGQRFLATVPAGGVKEGETFTCYMRQLDSMTIDTPIGYWRDGICGLCSHGCCHPVVWNSILCPLVALAQVQYRANLDFLGRPNLFYGAAPNRAMMVTIILFWIVINAMLLLGYNIKWSQNMDLTIADWTSLAVINGAYMCFIVFVTQSTRSSLRDKYLIREQACSDLEDLCCATCCLPCSISQMSRHTGNYNEYEAVCCSRTGLPDGIGEHERAPLRPSHGPSSYVV</sequence>
<evidence type="ECO:0000313" key="4">
    <source>
        <dbReference type="Proteomes" id="UP000198406"/>
    </source>
</evidence>
<reference evidence="3 4" key="1">
    <citation type="journal article" date="2015" name="Plant Cell">
        <title>Oil accumulation by the oleaginous diatom Fistulifera solaris as revealed by the genome and transcriptome.</title>
        <authorList>
            <person name="Tanaka T."/>
            <person name="Maeda Y."/>
            <person name="Veluchamy A."/>
            <person name="Tanaka M."/>
            <person name="Abida H."/>
            <person name="Marechal E."/>
            <person name="Bowler C."/>
            <person name="Muto M."/>
            <person name="Sunaga Y."/>
            <person name="Tanaka M."/>
            <person name="Yoshino T."/>
            <person name="Taniguchi T."/>
            <person name="Fukuda Y."/>
            <person name="Nemoto M."/>
            <person name="Matsumoto M."/>
            <person name="Wong P.S."/>
            <person name="Aburatani S."/>
            <person name="Fujibuchi W."/>
        </authorList>
    </citation>
    <scope>NUCLEOTIDE SEQUENCE [LARGE SCALE GENOMIC DNA]</scope>
    <source>
        <strain evidence="3 4">JPCC DA0580</strain>
    </source>
</reference>
<feature type="transmembrane region" description="Helical" evidence="2">
    <location>
        <begin position="773"/>
        <end position="794"/>
    </location>
</feature>
<dbReference type="AlphaFoldDB" id="A0A1Z5JI00"/>
<accession>A0A1Z5JI00</accession>
<keyword evidence="2" id="KW-0812">Transmembrane</keyword>
<feature type="compositionally biased region" description="Polar residues" evidence="1">
    <location>
        <begin position="449"/>
        <end position="483"/>
    </location>
</feature>
<feature type="compositionally biased region" description="Low complexity" evidence="1">
    <location>
        <begin position="41"/>
        <end position="58"/>
    </location>
</feature>
<protein>
    <submittedName>
        <fullName evidence="3">Uncharacterized protein</fullName>
    </submittedName>
</protein>
<keyword evidence="2" id="KW-0472">Membrane</keyword>
<evidence type="ECO:0000313" key="3">
    <source>
        <dbReference type="EMBL" id="GAX13635.1"/>
    </source>
</evidence>
<gene>
    <name evidence="3" type="ORF">FisN_14Lh354</name>
</gene>
<feature type="transmembrane region" description="Helical" evidence="2">
    <location>
        <begin position="741"/>
        <end position="761"/>
    </location>
</feature>
<evidence type="ECO:0000256" key="1">
    <source>
        <dbReference type="SAM" id="MobiDB-lite"/>
    </source>
</evidence>
<keyword evidence="2" id="KW-1133">Transmembrane helix</keyword>
<evidence type="ECO:0000256" key="2">
    <source>
        <dbReference type="SAM" id="Phobius"/>
    </source>
</evidence>
<proteinExistence type="predicted"/>
<feature type="region of interest" description="Disordered" evidence="1">
    <location>
        <begin position="353"/>
        <end position="377"/>
    </location>
</feature>
<dbReference type="Proteomes" id="UP000198406">
    <property type="component" value="Unassembled WGS sequence"/>
</dbReference>
<name>A0A1Z5JI00_FISSO</name>
<organism evidence="3 4">
    <name type="scientific">Fistulifera solaris</name>
    <name type="common">Oleaginous diatom</name>
    <dbReference type="NCBI Taxonomy" id="1519565"/>
    <lineage>
        <taxon>Eukaryota</taxon>
        <taxon>Sar</taxon>
        <taxon>Stramenopiles</taxon>
        <taxon>Ochrophyta</taxon>
        <taxon>Bacillariophyta</taxon>
        <taxon>Bacillariophyceae</taxon>
        <taxon>Bacillariophycidae</taxon>
        <taxon>Naviculales</taxon>
        <taxon>Naviculaceae</taxon>
        <taxon>Fistulifera</taxon>
    </lineage>
</organism>
<feature type="region of interest" description="Disordered" evidence="1">
    <location>
        <begin position="24"/>
        <end position="110"/>
    </location>
</feature>